<dbReference type="PANTHER" id="PTHR35936">
    <property type="entry name" value="MEMBRANE-BOUND LYTIC MUREIN TRANSGLYCOSYLASE F"/>
    <property type="match status" value="1"/>
</dbReference>
<dbReference type="InterPro" id="IPR001638">
    <property type="entry name" value="Solute-binding_3/MltF_N"/>
</dbReference>
<dbReference type="PROSITE" id="PS00922">
    <property type="entry name" value="TRANSGLYCOSYLASE"/>
    <property type="match status" value="1"/>
</dbReference>
<dbReference type="GO" id="GO:0000270">
    <property type="term" value="P:peptidoglycan metabolic process"/>
    <property type="evidence" value="ECO:0007669"/>
    <property type="project" value="InterPro"/>
</dbReference>
<evidence type="ECO:0000313" key="7">
    <source>
        <dbReference type="Proteomes" id="UP000032900"/>
    </source>
</evidence>
<dbReference type="Proteomes" id="UP000032900">
    <property type="component" value="Unassembled WGS sequence"/>
</dbReference>
<name>A0A0E9LZG1_9BACT</name>
<dbReference type="STRING" id="1236989.JCM15548_13270"/>
<evidence type="ECO:0000256" key="2">
    <source>
        <dbReference type="ARBA" id="ARBA00007734"/>
    </source>
</evidence>
<evidence type="ECO:0000256" key="3">
    <source>
        <dbReference type="ARBA" id="ARBA00022729"/>
    </source>
</evidence>
<keyword evidence="3" id="KW-0732">Signal</keyword>
<feature type="domain" description="Solute-binding protein family 3/N-terminal" evidence="5">
    <location>
        <begin position="47"/>
        <end position="283"/>
    </location>
</feature>
<organism evidence="6 7">
    <name type="scientific">Geofilum rubicundum JCM 15548</name>
    <dbReference type="NCBI Taxonomy" id="1236989"/>
    <lineage>
        <taxon>Bacteria</taxon>
        <taxon>Pseudomonadati</taxon>
        <taxon>Bacteroidota</taxon>
        <taxon>Bacteroidia</taxon>
        <taxon>Marinilabiliales</taxon>
        <taxon>Marinilabiliaceae</taxon>
        <taxon>Geofilum</taxon>
    </lineage>
</organism>
<keyword evidence="7" id="KW-1185">Reference proteome</keyword>
<dbReference type="SMART" id="SM00062">
    <property type="entry name" value="PBPb"/>
    <property type="match status" value="1"/>
</dbReference>
<dbReference type="CDD" id="cd13403">
    <property type="entry name" value="MLTF-like"/>
    <property type="match status" value="1"/>
</dbReference>
<proteinExistence type="inferred from homology"/>
<dbReference type="EMBL" id="BAZW01000034">
    <property type="protein sequence ID" value="GAO30947.1"/>
    <property type="molecule type" value="Genomic_DNA"/>
</dbReference>
<dbReference type="Pfam" id="PF01464">
    <property type="entry name" value="SLT"/>
    <property type="match status" value="1"/>
</dbReference>
<evidence type="ECO:0000259" key="5">
    <source>
        <dbReference type="SMART" id="SM00062"/>
    </source>
</evidence>
<dbReference type="Gene3D" id="3.40.190.10">
    <property type="entry name" value="Periplasmic binding protein-like II"/>
    <property type="match status" value="2"/>
</dbReference>
<protein>
    <submittedName>
        <fullName evidence="6">Membrane-bound lytic murein transglycosylase D</fullName>
    </submittedName>
</protein>
<dbReference type="InterPro" id="IPR023346">
    <property type="entry name" value="Lysozyme-like_dom_sf"/>
</dbReference>
<dbReference type="GO" id="GO:0009279">
    <property type="term" value="C:cell outer membrane"/>
    <property type="evidence" value="ECO:0007669"/>
    <property type="project" value="UniProtKB-SubCell"/>
</dbReference>
<sequence length="475" mass="54620">MGKIYYAVLFLLVLGVVGCKQSGDRKKTQDEILIEVPDLPKILESGKIRVVTNYNSTNYFVYKGQPMGYQFEMLQEFANFMDVKLEVTVSNDLQANFEALQNGQLDIIASSLAVTRETENHVAFTEPHSFSRQVLVQQAYTPDQKGDMNIKFNSLIRNQLDLAGKSIYVQKGSAFVQRLRNLADEIGDSIHIVEIPDYEVEQLIELVAEGEIPYTVCDESLAKVNLNFYPNLDVATAISFPQKQAWAVNKNAPELLNAVNNWMVGFTKTARYRRIYQKYFLNKRSIHLVDAGFHSIKGGQVSIYDELIREESETYDWDWRLIASIIYQESRFIPDAESWAGALGLMQLMPQTANRFGVEAITSPRENIRGGMQLLQWLDGRMALRIEDPEERLKFVLASYNVGIGHVLDAMRLAEKNGKDAKVWDDNVDYFILNKSNPKYYNDPVVEFGYCRGEEPYHYVREILERYEHYKNVMR</sequence>
<keyword evidence="4" id="KW-0998">Cell outer membrane</keyword>
<dbReference type="AlphaFoldDB" id="A0A0E9LZG1"/>
<dbReference type="SUPFAM" id="SSF53955">
    <property type="entry name" value="Lysozyme-like"/>
    <property type="match status" value="1"/>
</dbReference>
<dbReference type="InterPro" id="IPR000189">
    <property type="entry name" value="Transglyc_AS"/>
</dbReference>
<evidence type="ECO:0000256" key="1">
    <source>
        <dbReference type="ARBA" id="ARBA00004339"/>
    </source>
</evidence>
<comment type="similarity">
    <text evidence="2">Belongs to the transglycosylase Slt family.</text>
</comment>
<evidence type="ECO:0000256" key="4">
    <source>
        <dbReference type="ARBA" id="ARBA00023237"/>
    </source>
</evidence>
<dbReference type="PROSITE" id="PS51257">
    <property type="entry name" value="PROKAR_LIPOPROTEIN"/>
    <property type="match status" value="1"/>
</dbReference>
<comment type="subcellular location">
    <subcellularLocation>
        <location evidence="1">Cell outer membrane</location>
        <topology evidence="1">Peripheral membrane protein</topology>
    </subcellularLocation>
</comment>
<dbReference type="SUPFAM" id="SSF53850">
    <property type="entry name" value="Periplasmic binding protein-like II"/>
    <property type="match status" value="1"/>
</dbReference>
<dbReference type="GO" id="GO:0008933">
    <property type="term" value="F:peptidoglycan lytic transglycosylase activity"/>
    <property type="evidence" value="ECO:0007669"/>
    <property type="project" value="InterPro"/>
</dbReference>
<dbReference type="Gene3D" id="1.10.530.10">
    <property type="match status" value="1"/>
</dbReference>
<reference evidence="6 7" key="1">
    <citation type="journal article" date="2015" name="Microbes Environ.">
        <title>Distribution and evolution of nitrogen fixation genes in the phylum bacteroidetes.</title>
        <authorList>
            <person name="Inoue J."/>
            <person name="Oshima K."/>
            <person name="Suda W."/>
            <person name="Sakamoto M."/>
            <person name="Iino T."/>
            <person name="Noda S."/>
            <person name="Hongoh Y."/>
            <person name="Hattori M."/>
            <person name="Ohkuma M."/>
        </authorList>
    </citation>
    <scope>NUCLEOTIDE SEQUENCE [LARGE SCALE GENOMIC DNA]</scope>
    <source>
        <strain evidence="6">JCM 15548</strain>
    </source>
</reference>
<evidence type="ECO:0000313" key="6">
    <source>
        <dbReference type="EMBL" id="GAO30947.1"/>
    </source>
</evidence>
<dbReference type="CDD" id="cd01009">
    <property type="entry name" value="PBP2_YfhD_N"/>
    <property type="match status" value="1"/>
</dbReference>
<keyword evidence="4" id="KW-0472">Membrane</keyword>
<gene>
    <name evidence="6" type="ORF">JCM15548_13270</name>
</gene>
<dbReference type="PANTHER" id="PTHR35936:SF19">
    <property type="entry name" value="AMINO-ACID-BINDING PROTEIN YXEM-RELATED"/>
    <property type="match status" value="1"/>
</dbReference>
<comment type="caution">
    <text evidence="6">The sequence shown here is derived from an EMBL/GenBank/DDBJ whole genome shotgun (WGS) entry which is preliminary data.</text>
</comment>
<dbReference type="Pfam" id="PF00497">
    <property type="entry name" value="SBP_bac_3"/>
    <property type="match status" value="1"/>
</dbReference>
<dbReference type="RefSeq" id="WP_062126512.1">
    <property type="nucleotide sequence ID" value="NZ_BAZW01000034.1"/>
</dbReference>
<accession>A0A0E9LZG1</accession>
<dbReference type="OrthoDB" id="9815002at2"/>
<dbReference type="InterPro" id="IPR008258">
    <property type="entry name" value="Transglycosylase_SLT_dom_1"/>
</dbReference>